<keyword evidence="3" id="KW-1185">Reference proteome</keyword>
<dbReference type="EMBL" id="BMAO01023029">
    <property type="protein sequence ID" value="GFQ86163.1"/>
    <property type="molecule type" value="Genomic_DNA"/>
</dbReference>
<sequence length="270" mass="29289">MATTDTQNEPQKEGEKTEENKKEETKKDTIDKFPQPTNQDYLSYYVYQQEWRPTRPIGVIGAQSSSPGPAIVNLPSTIGEKNHDPTRTKAPGYKMGIKLPQGWAKKFGPGPAAYNTQGLTNMGKETSKAPKLAKAARFTDKVGTISPGPAAYNREEGDKSVYPNAPAYSMPHSQRTKAMGVTTPGPNSYSLPTAFGPGKTPIVTGHSYSIGKAKREAFVLKPQSPGPAAYMLPPNDIHMNKAPAFYMGLKLPSEKGFFCITWSSSSCSPL</sequence>
<evidence type="ECO:0000256" key="1">
    <source>
        <dbReference type="SAM" id="MobiDB-lite"/>
    </source>
</evidence>
<comment type="caution">
    <text evidence="2">The sequence shown here is derived from an EMBL/GenBank/DDBJ whole genome shotgun (WGS) entry which is preliminary data.</text>
</comment>
<dbReference type="Proteomes" id="UP000887116">
    <property type="component" value="Unassembled WGS sequence"/>
</dbReference>
<feature type="region of interest" description="Disordered" evidence="1">
    <location>
        <begin position="1"/>
        <end position="37"/>
    </location>
</feature>
<gene>
    <name evidence="2" type="primary">Odf3</name>
    <name evidence="2" type="ORF">TNCT_505761</name>
</gene>
<feature type="region of interest" description="Disordered" evidence="1">
    <location>
        <begin position="75"/>
        <end position="94"/>
    </location>
</feature>
<proteinExistence type="predicted"/>
<feature type="non-terminal residue" evidence="2">
    <location>
        <position position="270"/>
    </location>
</feature>
<dbReference type="InterPro" id="IPR010736">
    <property type="entry name" value="SHIPPO-rpt"/>
</dbReference>
<dbReference type="PANTHER" id="PTHR21580">
    <property type="entry name" value="SHIPPO-1-RELATED"/>
    <property type="match status" value="1"/>
</dbReference>
<dbReference type="GO" id="GO:0005856">
    <property type="term" value="C:cytoskeleton"/>
    <property type="evidence" value="ECO:0007669"/>
    <property type="project" value="TreeGrafter"/>
</dbReference>
<protein>
    <submittedName>
        <fullName evidence="2">Outer dense fiber protein 3</fullName>
    </submittedName>
</protein>
<dbReference type="InterPro" id="IPR051291">
    <property type="entry name" value="CIMAP"/>
</dbReference>
<evidence type="ECO:0000313" key="2">
    <source>
        <dbReference type="EMBL" id="GFQ86163.1"/>
    </source>
</evidence>
<reference evidence="2" key="1">
    <citation type="submission" date="2020-07" db="EMBL/GenBank/DDBJ databases">
        <title>Multicomponent nature underlies the extraordinary mechanical properties of spider dragline silk.</title>
        <authorList>
            <person name="Kono N."/>
            <person name="Nakamura H."/>
            <person name="Mori M."/>
            <person name="Yoshida Y."/>
            <person name="Ohtoshi R."/>
            <person name="Malay A.D."/>
            <person name="Moran D.A.P."/>
            <person name="Tomita M."/>
            <person name="Numata K."/>
            <person name="Arakawa K."/>
        </authorList>
    </citation>
    <scope>NUCLEOTIDE SEQUENCE</scope>
</reference>
<dbReference type="AlphaFoldDB" id="A0A8X6KXP5"/>
<feature type="compositionally biased region" description="Basic and acidic residues" evidence="1">
    <location>
        <begin position="10"/>
        <end position="31"/>
    </location>
</feature>
<dbReference type="PANTHER" id="PTHR21580:SF28">
    <property type="entry name" value="BOREALIN N-TERMINAL DOMAIN-CONTAINING PROTEIN-RELATED"/>
    <property type="match status" value="1"/>
</dbReference>
<accession>A0A8X6KXP5</accession>
<dbReference type="OrthoDB" id="406368at2759"/>
<dbReference type="Pfam" id="PF07004">
    <property type="entry name" value="SHIPPO-rpt"/>
    <property type="match status" value="3"/>
</dbReference>
<organism evidence="2 3">
    <name type="scientific">Trichonephila clavata</name>
    <name type="common">Joro spider</name>
    <name type="synonym">Nephila clavata</name>
    <dbReference type="NCBI Taxonomy" id="2740835"/>
    <lineage>
        <taxon>Eukaryota</taxon>
        <taxon>Metazoa</taxon>
        <taxon>Ecdysozoa</taxon>
        <taxon>Arthropoda</taxon>
        <taxon>Chelicerata</taxon>
        <taxon>Arachnida</taxon>
        <taxon>Araneae</taxon>
        <taxon>Araneomorphae</taxon>
        <taxon>Entelegynae</taxon>
        <taxon>Araneoidea</taxon>
        <taxon>Nephilidae</taxon>
        <taxon>Trichonephila</taxon>
    </lineage>
</organism>
<evidence type="ECO:0000313" key="3">
    <source>
        <dbReference type="Proteomes" id="UP000887116"/>
    </source>
</evidence>
<name>A0A8X6KXP5_TRICU</name>